<dbReference type="CDD" id="cd00770">
    <property type="entry name" value="SerRS_core"/>
    <property type="match status" value="1"/>
</dbReference>
<dbReference type="GO" id="GO:0005524">
    <property type="term" value="F:ATP binding"/>
    <property type="evidence" value="ECO:0007669"/>
    <property type="project" value="UniProtKB-UniRule"/>
</dbReference>
<keyword evidence="7 12" id="KW-0067">ATP-binding</keyword>
<evidence type="ECO:0000256" key="9">
    <source>
        <dbReference type="ARBA" id="ARBA00023146"/>
    </source>
</evidence>
<name>A0A1V4BMM1_MICAE</name>
<gene>
    <name evidence="12" type="primary">serS</name>
    <name evidence="17" type="ORF">B1L04_22825</name>
</gene>
<evidence type="ECO:0000256" key="7">
    <source>
        <dbReference type="ARBA" id="ARBA00022840"/>
    </source>
</evidence>
<feature type="binding site" evidence="12">
    <location>
        <begin position="235"/>
        <end position="237"/>
    </location>
    <ligand>
        <name>L-serine</name>
        <dbReference type="ChEBI" id="CHEBI:33384"/>
    </ligand>
</feature>
<comment type="pathway">
    <text evidence="2 12">Aminoacyl-tRNA biosynthesis; selenocysteinyl-tRNA(Sec) biosynthesis; L-seryl-tRNA(Sec) from L-serine and tRNA(Sec): step 1/1.</text>
</comment>
<dbReference type="GO" id="GO:0004828">
    <property type="term" value="F:serine-tRNA ligase activity"/>
    <property type="evidence" value="ECO:0007669"/>
    <property type="project" value="UniProtKB-UniRule"/>
</dbReference>
<dbReference type="PROSITE" id="PS50862">
    <property type="entry name" value="AA_TRNA_LIGASE_II"/>
    <property type="match status" value="1"/>
</dbReference>
<dbReference type="InterPro" id="IPR002314">
    <property type="entry name" value="aa-tRNA-synt_IIb"/>
</dbReference>
<dbReference type="Proteomes" id="UP000189835">
    <property type="component" value="Unassembled WGS sequence"/>
</dbReference>
<dbReference type="EMBL" id="MVGR01000005">
    <property type="protein sequence ID" value="OPF15350.1"/>
    <property type="molecule type" value="Genomic_DNA"/>
</dbReference>
<feature type="binding site" evidence="12 14">
    <location>
        <begin position="266"/>
        <end position="268"/>
    </location>
    <ligand>
        <name>ATP</name>
        <dbReference type="ChEBI" id="CHEBI:30616"/>
    </ligand>
</feature>
<evidence type="ECO:0000256" key="14">
    <source>
        <dbReference type="PIRSR" id="PIRSR001529-2"/>
    </source>
</evidence>
<dbReference type="InterPro" id="IPR010978">
    <property type="entry name" value="tRNA-bd_arm"/>
</dbReference>
<evidence type="ECO:0000259" key="16">
    <source>
        <dbReference type="PROSITE" id="PS50862"/>
    </source>
</evidence>
<dbReference type="PANTHER" id="PTHR43697:SF1">
    <property type="entry name" value="SERINE--TRNA LIGASE"/>
    <property type="match status" value="1"/>
</dbReference>
<dbReference type="InterPro" id="IPR015866">
    <property type="entry name" value="Ser-tRNA-synth_1_N"/>
</dbReference>
<evidence type="ECO:0000256" key="6">
    <source>
        <dbReference type="ARBA" id="ARBA00022741"/>
    </source>
</evidence>
<comment type="catalytic activity">
    <reaction evidence="10 12">
        <text>tRNA(Sec) + L-serine + ATP = L-seryl-tRNA(Sec) + AMP + diphosphate + H(+)</text>
        <dbReference type="Rhea" id="RHEA:42580"/>
        <dbReference type="Rhea" id="RHEA-COMP:9742"/>
        <dbReference type="Rhea" id="RHEA-COMP:10128"/>
        <dbReference type="ChEBI" id="CHEBI:15378"/>
        <dbReference type="ChEBI" id="CHEBI:30616"/>
        <dbReference type="ChEBI" id="CHEBI:33019"/>
        <dbReference type="ChEBI" id="CHEBI:33384"/>
        <dbReference type="ChEBI" id="CHEBI:78442"/>
        <dbReference type="ChEBI" id="CHEBI:78533"/>
        <dbReference type="ChEBI" id="CHEBI:456215"/>
        <dbReference type="EC" id="6.1.1.11"/>
    </reaction>
</comment>
<evidence type="ECO:0000313" key="17">
    <source>
        <dbReference type="EMBL" id="OPF15350.1"/>
    </source>
</evidence>
<dbReference type="GO" id="GO:0016260">
    <property type="term" value="P:selenocysteine biosynthetic process"/>
    <property type="evidence" value="ECO:0007669"/>
    <property type="project" value="UniProtKB-UniRule"/>
</dbReference>
<evidence type="ECO:0000256" key="4">
    <source>
        <dbReference type="ARBA" id="ARBA00022490"/>
    </source>
</evidence>
<dbReference type="GO" id="GO:0006434">
    <property type="term" value="P:seryl-tRNA aminoacylation"/>
    <property type="evidence" value="ECO:0007669"/>
    <property type="project" value="UniProtKB-UniRule"/>
</dbReference>
<dbReference type="SUPFAM" id="SSF46589">
    <property type="entry name" value="tRNA-binding arm"/>
    <property type="match status" value="1"/>
</dbReference>
<dbReference type="GO" id="GO:0005737">
    <property type="term" value="C:cytoplasm"/>
    <property type="evidence" value="ECO:0007669"/>
    <property type="project" value="UniProtKB-SubCell"/>
</dbReference>
<evidence type="ECO:0000256" key="3">
    <source>
        <dbReference type="ARBA" id="ARBA00010728"/>
    </source>
</evidence>
<keyword evidence="8 12" id="KW-0648">Protein biosynthesis</keyword>
<feature type="binding site" evidence="12 14">
    <location>
        <begin position="353"/>
        <end position="356"/>
    </location>
    <ligand>
        <name>ATP</name>
        <dbReference type="ChEBI" id="CHEBI:30616"/>
    </ligand>
</feature>
<dbReference type="Pfam" id="PF02403">
    <property type="entry name" value="Seryl_tRNA_N"/>
    <property type="match status" value="1"/>
</dbReference>
<dbReference type="InterPro" id="IPR006195">
    <property type="entry name" value="aa-tRNA-synth_II"/>
</dbReference>
<evidence type="ECO:0000256" key="1">
    <source>
        <dbReference type="ARBA" id="ARBA00004496"/>
    </source>
</evidence>
<evidence type="ECO:0000256" key="12">
    <source>
        <dbReference type="HAMAP-Rule" id="MF_00176"/>
    </source>
</evidence>
<proteinExistence type="inferred from homology"/>
<feature type="binding site" evidence="13">
    <location>
        <position position="266"/>
    </location>
    <ligand>
        <name>L-serine</name>
        <dbReference type="ChEBI" id="CHEBI:33384"/>
    </ligand>
</feature>
<dbReference type="InterPro" id="IPR033729">
    <property type="entry name" value="SerRS_core"/>
</dbReference>
<keyword evidence="6 12" id="KW-0547">Nucleotide-binding</keyword>
<accession>A0A1V4BMM1</accession>
<comment type="caution">
    <text evidence="17">The sequence shown here is derived from an EMBL/GenBank/DDBJ whole genome shotgun (WGS) entry which is preliminary data.</text>
</comment>
<dbReference type="Gene3D" id="3.30.930.10">
    <property type="entry name" value="Bira Bifunctional Protein, Domain 2"/>
    <property type="match status" value="1"/>
</dbReference>
<keyword evidence="9 12" id="KW-0030">Aminoacyl-tRNA synthetase</keyword>
<evidence type="ECO:0000256" key="11">
    <source>
        <dbReference type="ARBA" id="ARBA00048823"/>
    </source>
</evidence>
<evidence type="ECO:0000256" key="8">
    <source>
        <dbReference type="ARBA" id="ARBA00022917"/>
    </source>
</evidence>
<dbReference type="PIRSF" id="PIRSF001529">
    <property type="entry name" value="Ser-tRNA-synth_IIa"/>
    <property type="match status" value="1"/>
</dbReference>
<dbReference type="Gene3D" id="1.10.287.40">
    <property type="entry name" value="Serine-tRNA synthetase, tRNA binding domain"/>
    <property type="match status" value="1"/>
</dbReference>
<dbReference type="InterPro" id="IPR045864">
    <property type="entry name" value="aa-tRNA-synth_II/BPL/LPL"/>
</dbReference>
<dbReference type="InterPro" id="IPR042103">
    <property type="entry name" value="SerRS_1_N_sf"/>
</dbReference>
<evidence type="ECO:0000313" key="18">
    <source>
        <dbReference type="Proteomes" id="UP000189835"/>
    </source>
</evidence>
<evidence type="ECO:0000256" key="10">
    <source>
        <dbReference type="ARBA" id="ARBA00047929"/>
    </source>
</evidence>
<evidence type="ECO:0000256" key="15">
    <source>
        <dbReference type="SAM" id="MobiDB-lite"/>
    </source>
</evidence>
<feature type="domain" description="Aminoacyl-transfer RNA synthetases class-II family profile" evidence="16">
    <location>
        <begin position="178"/>
        <end position="414"/>
    </location>
</feature>
<dbReference type="AlphaFoldDB" id="A0A1V4BMM1"/>
<feature type="region of interest" description="Disordered" evidence="15">
    <location>
        <begin position="1"/>
        <end position="20"/>
    </location>
</feature>
<feature type="binding site" evidence="13">
    <location>
        <position position="235"/>
    </location>
    <ligand>
        <name>L-serine</name>
        <dbReference type="ChEBI" id="CHEBI:33384"/>
    </ligand>
</feature>
<dbReference type="EC" id="6.1.1.11" evidence="12"/>
<dbReference type="UniPathway" id="UPA00906">
    <property type="reaction ID" value="UER00895"/>
</dbReference>
<feature type="binding site" evidence="12 13">
    <location>
        <position position="289"/>
    </location>
    <ligand>
        <name>L-serine</name>
        <dbReference type="ChEBI" id="CHEBI:33384"/>
    </ligand>
</feature>
<dbReference type="PANTHER" id="PTHR43697">
    <property type="entry name" value="SERYL-TRNA SYNTHETASE"/>
    <property type="match status" value="1"/>
</dbReference>
<evidence type="ECO:0000256" key="5">
    <source>
        <dbReference type="ARBA" id="ARBA00022598"/>
    </source>
</evidence>
<keyword evidence="5 12" id="KW-0436">Ligase</keyword>
<dbReference type="InterPro" id="IPR002317">
    <property type="entry name" value="Ser-tRNA-ligase_type_1"/>
</dbReference>
<keyword evidence="4 12" id="KW-0963">Cytoplasm</keyword>
<dbReference type="Pfam" id="PF00587">
    <property type="entry name" value="tRNA-synt_2b"/>
    <property type="match status" value="1"/>
</dbReference>
<comment type="subunit">
    <text evidence="12">Homodimer. The tRNA molecule binds across the dimer.</text>
</comment>
<comment type="subcellular location">
    <subcellularLocation>
        <location evidence="1 12">Cytoplasm</location>
    </subcellularLocation>
</comment>
<feature type="binding site" evidence="12">
    <location>
        <position position="389"/>
    </location>
    <ligand>
        <name>L-serine</name>
        <dbReference type="ChEBI" id="CHEBI:33384"/>
    </ligand>
</feature>
<evidence type="ECO:0000256" key="13">
    <source>
        <dbReference type="PIRSR" id="PIRSR001529-1"/>
    </source>
</evidence>
<comment type="catalytic activity">
    <reaction evidence="11 12">
        <text>tRNA(Ser) + L-serine + ATP = L-seryl-tRNA(Ser) + AMP + diphosphate + H(+)</text>
        <dbReference type="Rhea" id="RHEA:12292"/>
        <dbReference type="Rhea" id="RHEA-COMP:9669"/>
        <dbReference type="Rhea" id="RHEA-COMP:9703"/>
        <dbReference type="ChEBI" id="CHEBI:15378"/>
        <dbReference type="ChEBI" id="CHEBI:30616"/>
        <dbReference type="ChEBI" id="CHEBI:33019"/>
        <dbReference type="ChEBI" id="CHEBI:33384"/>
        <dbReference type="ChEBI" id="CHEBI:78442"/>
        <dbReference type="ChEBI" id="CHEBI:78533"/>
        <dbReference type="ChEBI" id="CHEBI:456215"/>
        <dbReference type="EC" id="6.1.1.11"/>
    </reaction>
</comment>
<evidence type="ECO:0000256" key="2">
    <source>
        <dbReference type="ARBA" id="ARBA00005045"/>
    </source>
</evidence>
<dbReference type="RefSeq" id="WP_079209478.1">
    <property type="nucleotide sequence ID" value="NZ_MVGR01000005.1"/>
</dbReference>
<sequence length="427" mass="48023">MLDLKQIRENPEEVQKRLDSRGGSYDIAPIIQLNQQQKALELERSSLQARGNEIGKLVGQKVKSGSDANSPEILVLKTEGNEIKSKLAQLEPQEKEIKAAIDQKILDLPNLPSETTPIGKDERENVEVRRWGEEYKPTNPNILPHWEIGEKLGILDFERAVKIAQSRFVNLIALGAALERALINFMLDRHIVAGYTEVLPPILINSDSLRGTGQLPKFAEESFKCRDDELWLAPTAEVPVTNLYRDEILSSEQLPIKHCAYTPCFRREAGSYGKDTRGLIRLHQFNKVEMVKIVHPDASAQEHESLVANAEAILQALQLPYRVIELCSGDLGFSAAKCYDLEVWLPSANTYREISSCSNFRDFQARRANIRFKEKGQKGTNFVHTLNGSGLAIGRTMAAILENYQQPDGTVKVPEVLQPYLKREVIC</sequence>
<dbReference type="SUPFAM" id="SSF55681">
    <property type="entry name" value="Class II aaRS and biotin synthetases"/>
    <property type="match status" value="1"/>
</dbReference>
<organism evidence="17 18">
    <name type="scientific">Microcystis aeruginosa KW</name>
    <dbReference type="NCBI Taxonomy" id="1960155"/>
    <lineage>
        <taxon>Bacteria</taxon>
        <taxon>Bacillati</taxon>
        <taxon>Cyanobacteriota</taxon>
        <taxon>Cyanophyceae</taxon>
        <taxon>Oscillatoriophycideae</taxon>
        <taxon>Chroococcales</taxon>
        <taxon>Microcystaceae</taxon>
        <taxon>Microcystis</taxon>
    </lineage>
</organism>
<comment type="similarity">
    <text evidence="3 12">Belongs to the class-II aminoacyl-tRNA synthetase family. Type-1 seryl-tRNA synthetase subfamily.</text>
</comment>
<dbReference type="HAMAP" id="MF_00176">
    <property type="entry name" value="Ser_tRNA_synth_type1"/>
    <property type="match status" value="1"/>
</dbReference>
<dbReference type="PRINTS" id="PR00981">
    <property type="entry name" value="TRNASYNTHSER"/>
</dbReference>
<dbReference type="NCBIfam" id="TIGR00414">
    <property type="entry name" value="serS"/>
    <property type="match status" value="1"/>
</dbReference>
<comment type="domain">
    <text evidence="12">Consists of two distinct domains, a catalytic core and a N-terminal extension that is involved in tRNA binding.</text>
</comment>
<reference evidence="17 18" key="1">
    <citation type="submission" date="2017-02" db="EMBL/GenBank/DDBJ databases">
        <title>Genome sequence of Microcystis aeruginosa KW.</title>
        <authorList>
            <person name="Oh H.-M."/>
            <person name="Ahn C.-Y."/>
            <person name="Jeong H."/>
            <person name="Srivastava A."/>
            <person name="Lee H.-G."/>
            <person name="Kang S.-R."/>
        </authorList>
    </citation>
    <scope>NUCLEOTIDE SEQUENCE [LARGE SCALE GENOMIC DNA]</scope>
    <source>
        <strain evidence="17 18">KW</strain>
    </source>
</reference>
<feature type="binding site" evidence="13">
    <location>
        <position position="387"/>
    </location>
    <ligand>
        <name>L-serine</name>
        <dbReference type="ChEBI" id="CHEBI:33384"/>
    </ligand>
</feature>
<protein>
    <recommendedName>
        <fullName evidence="12">Serine--tRNA ligase</fullName>
        <ecNumber evidence="12">6.1.1.11</ecNumber>
    </recommendedName>
    <alternativeName>
        <fullName evidence="12">Seryl-tRNA synthetase</fullName>
        <shortName evidence="12">SerRS</shortName>
    </alternativeName>
    <alternativeName>
        <fullName evidence="12">Seryl-tRNA(Ser/Sec) synthetase</fullName>
    </alternativeName>
</protein>
<comment type="function">
    <text evidence="12">Catalyzes the attachment of serine to tRNA(Ser). Is also able to aminoacylate tRNA(Sec) with serine, to form the misacylated tRNA L-seryl-tRNA(Sec), which will be further converted into selenocysteinyl-tRNA(Sec).</text>
</comment>
<comment type="caution">
    <text evidence="12">Lacks conserved residue(s) required for the propagation of feature annotation.</text>
</comment>